<dbReference type="EMBL" id="MAIC01000003">
    <property type="protein sequence ID" value="OPB80660.1"/>
    <property type="molecule type" value="Genomic_DNA"/>
</dbReference>
<dbReference type="InterPro" id="IPR013096">
    <property type="entry name" value="Cupin_2"/>
</dbReference>
<dbReference type="SUPFAM" id="SSF51182">
    <property type="entry name" value="RmlC-like cupins"/>
    <property type="match status" value="1"/>
</dbReference>
<reference evidence="2 3" key="1">
    <citation type="submission" date="2016-06" db="EMBL/GenBank/DDBJ databases">
        <authorList>
            <person name="Nicholson A.C."/>
        </authorList>
    </citation>
    <scope>NUCLEOTIDE SEQUENCE [LARGE SCALE GENOMIC DNA]</scope>
    <source>
        <strain evidence="2 3">G4123</strain>
    </source>
</reference>
<gene>
    <name evidence="2" type="ORF">BAY32_14720</name>
</gene>
<evidence type="ECO:0000313" key="3">
    <source>
        <dbReference type="Proteomes" id="UP000190816"/>
    </source>
</evidence>
<dbReference type="InterPro" id="IPR011051">
    <property type="entry name" value="RmlC_Cupin_sf"/>
</dbReference>
<comment type="caution">
    <text evidence="2">The sequence shown here is derived from an EMBL/GenBank/DDBJ whole genome shotgun (WGS) entry which is preliminary data.</text>
</comment>
<proteinExistence type="predicted"/>
<dbReference type="AlphaFoldDB" id="A0AAJ3NGE7"/>
<dbReference type="Gene3D" id="2.60.120.10">
    <property type="entry name" value="Jelly Rolls"/>
    <property type="match status" value="1"/>
</dbReference>
<organism evidence="2 3">
    <name type="scientific">Elizabethkingia ursingii</name>
    <dbReference type="NCBI Taxonomy" id="1756150"/>
    <lineage>
        <taxon>Bacteria</taxon>
        <taxon>Pseudomonadati</taxon>
        <taxon>Bacteroidota</taxon>
        <taxon>Flavobacteriia</taxon>
        <taxon>Flavobacteriales</taxon>
        <taxon>Weeksellaceae</taxon>
        <taxon>Elizabethkingia</taxon>
    </lineage>
</organism>
<dbReference type="Proteomes" id="UP000190816">
    <property type="component" value="Unassembled WGS sequence"/>
</dbReference>
<protein>
    <recommendedName>
        <fullName evidence="1">Cupin type-2 domain-containing protein</fullName>
    </recommendedName>
</protein>
<dbReference type="PANTHER" id="PTHR38599">
    <property type="entry name" value="CUPIN DOMAIN PROTEIN (AFU_ORTHOLOGUE AFUA_3G13620)"/>
    <property type="match status" value="1"/>
</dbReference>
<feature type="domain" description="Cupin type-2" evidence="1">
    <location>
        <begin position="31"/>
        <end position="100"/>
    </location>
</feature>
<dbReference type="InterPro" id="IPR014710">
    <property type="entry name" value="RmlC-like_jellyroll"/>
</dbReference>
<name>A0AAJ3NGE7_9FLAO</name>
<evidence type="ECO:0000259" key="1">
    <source>
        <dbReference type="Pfam" id="PF07883"/>
    </source>
</evidence>
<dbReference type="PANTHER" id="PTHR38599:SF1">
    <property type="entry name" value="CUPIN DOMAIN PROTEIN (AFU_ORTHOLOGUE AFUA_3G13620)"/>
    <property type="match status" value="1"/>
</dbReference>
<sequence>MAQENKISRRELSSLVLDTQKVAKVEMQEITLGSGLSAPKHLHRCPVVGIITSGNILFQIEGKKKIILKTGDSFYEPKNTTILHFDNASTAEPVTFIAIYLKEGEEENIKMIKS</sequence>
<dbReference type="Pfam" id="PF07883">
    <property type="entry name" value="Cupin_2"/>
    <property type="match status" value="1"/>
</dbReference>
<dbReference type="KEGG" id="ego:BBD34_01010"/>
<evidence type="ECO:0000313" key="2">
    <source>
        <dbReference type="EMBL" id="OPB80660.1"/>
    </source>
</evidence>
<accession>A0AAJ3NGE7</accession>